<dbReference type="PROSITE" id="PS50022">
    <property type="entry name" value="FA58C_3"/>
    <property type="match status" value="1"/>
</dbReference>
<dbReference type="PANTHER" id="PTHR24543:SF325">
    <property type="entry name" value="F5_8 TYPE C DOMAIN-CONTAINING PROTEIN"/>
    <property type="match status" value="1"/>
</dbReference>
<gene>
    <name evidence="4" type="ORF">DPMN_076454</name>
</gene>
<dbReference type="Pfam" id="PF01607">
    <property type="entry name" value="CBM_14"/>
    <property type="match status" value="1"/>
</dbReference>
<evidence type="ECO:0000313" key="4">
    <source>
        <dbReference type="EMBL" id="KAH3701466.1"/>
    </source>
</evidence>
<dbReference type="PROSITE" id="PS01285">
    <property type="entry name" value="FA58C_1"/>
    <property type="match status" value="1"/>
</dbReference>
<dbReference type="InterPro" id="IPR008979">
    <property type="entry name" value="Galactose-bd-like_sf"/>
</dbReference>
<dbReference type="AlphaFoldDB" id="A0A9D3YK48"/>
<evidence type="ECO:0000313" key="5">
    <source>
        <dbReference type="Proteomes" id="UP000828390"/>
    </source>
</evidence>
<dbReference type="PROSITE" id="PS01286">
    <property type="entry name" value="FA58C_2"/>
    <property type="match status" value="1"/>
</dbReference>
<feature type="chain" id="PRO_5038701543" description="F5/8 type C domain-containing protein" evidence="1">
    <location>
        <begin position="22"/>
        <end position="311"/>
    </location>
</feature>
<dbReference type="PANTHER" id="PTHR24543">
    <property type="entry name" value="MULTICOPPER OXIDASE-RELATED"/>
    <property type="match status" value="1"/>
</dbReference>
<dbReference type="GO" id="GO:0005576">
    <property type="term" value="C:extracellular region"/>
    <property type="evidence" value="ECO:0007669"/>
    <property type="project" value="InterPro"/>
</dbReference>
<dbReference type="EMBL" id="JAIWYP010000015">
    <property type="protein sequence ID" value="KAH3701466.1"/>
    <property type="molecule type" value="Genomic_DNA"/>
</dbReference>
<protein>
    <recommendedName>
        <fullName evidence="6">F5/8 type C domain-containing protein</fullName>
    </recommendedName>
</protein>
<dbReference type="SMART" id="SM00231">
    <property type="entry name" value="FA58C"/>
    <property type="match status" value="1"/>
</dbReference>
<evidence type="ECO:0000259" key="2">
    <source>
        <dbReference type="PROSITE" id="PS50022"/>
    </source>
</evidence>
<dbReference type="SUPFAM" id="SSF49785">
    <property type="entry name" value="Galactose-binding domain-like"/>
    <property type="match status" value="1"/>
</dbReference>
<dbReference type="GO" id="GO:0008061">
    <property type="term" value="F:chitin binding"/>
    <property type="evidence" value="ECO:0007669"/>
    <property type="project" value="InterPro"/>
</dbReference>
<dbReference type="CDD" id="cd00057">
    <property type="entry name" value="FA58C"/>
    <property type="match status" value="1"/>
</dbReference>
<comment type="caution">
    <text evidence="4">The sequence shown here is derived from an EMBL/GenBank/DDBJ whole genome shotgun (WGS) entry which is preliminary data.</text>
</comment>
<reference evidence="4" key="1">
    <citation type="journal article" date="2019" name="bioRxiv">
        <title>The Genome of the Zebra Mussel, Dreissena polymorpha: A Resource for Invasive Species Research.</title>
        <authorList>
            <person name="McCartney M.A."/>
            <person name="Auch B."/>
            <person name="Kono T."/>
            <person name="Mallez S."/>
            <person name="Zhang Y."/>
            <person name="Obille A."/>
            <person name="Becker A."/>
            <person name="Abrahante J.E."/>
            <person name="Garbe J."/>
            <person name="Badalamenti J.P."/>
            <person name="Herman A."/>
            <person name="Mangelson H."/>
            <person name="Liachko I."/>
            <person name="Sullivan S."/>
            <person name="Sone E.D."/>
            <person name="Koren S."/>
            <person name="Silverstein K.A.T."/>
            <person name="Beckman K.B."/>
            <person name="Gohl D.M."/>
        </authorList>
    </citation>
    <scope>NUCLEOTIDE SEQUENCE</scope>
    <source>
        <strain evidence="4">Duluth1</strain>
        <tissue evidence="4">Whole animal</tissue>
    </source>
</reference>
<accession>A0A9D3YK48</accession>
<organism evidence="4 5">
    <name type="scientific">Dreissena polymorpha</name>
    <name type="common">Zebra mussel</name>
    <name type="synonym">Mytilus polymorpha</name>
    <dbReference type="NCBI Taxonomy" id="45954"/>
    <lineage>
        <taxon>Eukaryota</taxon>
        <taxon>Metazoa</taxon>
        <taxon>Spiralia</taxon>
        <taxon>Lophotrochozoa</taxon>
        <taxon>Mollusca</taxon>
        <taxon>Bivalvia</taxon>
        <taxon>Autobranchia</taxon>
        <taxon>Heteroconchia</taxon>
        <taxon>Euheterodonta</taxon>
        <taxon>Imparidentia</taxon>
        <taxon>Neoheterodontei</taxon>
        <taxon>Myida</taxon>
        <taxon>Dreissenoidea</taxon>
        <taxon>Dreissenidae</taxon>
        <taxon>Dreissena</taxon>
    </lineage>
</organism>
<keyword evidence="1" id="KW-0732">Signal</keyword>
<feature type="domain" description="Chitin-binding type-2" evidence="3">
    <location>
        <begin position="256"/>
        <end position="311"/>
    </location>
</feature>
<dbReference type="InterPro" id="IPR002557">
    <property type="entry name" value="Chitin-bd_dom"/>
</dbReference>
<dbReference type="OrthoDB" id="10028859at2759"/>
<evidence type="ECO:0000256" key="1">
    <source>
        <dbReference type="SAM" id="SignalP"/>
    </source>
</evidence>
<keyword evidence="5" id="KW-1185">Reference proteome</keyword>
<dbReference type="PROSITE" id="PS50940">
    <property type="entry name" value="CHIT_BIND_II"/>
    <property type="match status" value="1"/>
</dbReference>
<evidence type="ECO:0000259" key="3">
    <source>
        <dbReference type="PROSITE" id="PS50940"/>
    </source>
</evidence>
<name>A0A9D3YK48_DREPO</name>
<dbReference type="InterPro" id="IPR000421">
    <property type="entry name" value="FA58C"/>
</dbReference>
<dbReference type="Proteomes" id="UP000828390">
    <property type="component" value="Unassembled WGS sequence"/>
</dbReference>
<proteinExistence type="predicted"/>
<feature type="domain" description="F5/8 type C" evidence="2">
    <location>
        <begin position="16"/>
        <end position="181"/>
    </location>
</feature>
<reference evidence="4" key="2">
    <citation type="submission" date="2020-11" db="EMBL/GenBank/DDBJ databases">
        <authorList>
            <person name="McCartney M.A."/>
            <person name="Auch B."/>
            <person name="Kono T."/>
            <person name="Mallez S."/>
            <person name="Becker A."/>
            <person name="Gohl D.M."/>
            <person name="Silverstein K.A.T."/>
            <person name="Koren S."/>
            <person name="Bechman K.B."/>
            <person name="Herman A."/>
            <person name="Abrahante J.E."/>
            <person name="Garbe J."/>
        </authorList>
    </citation>
    <scope>NUCLEOTIDE SEQUENCE</scope>
    <source>
        <strain evidence="4">Duluth1</strain>
        <tissue evidence="4">Whole animal</tissue>
    </source>
</reference>
<feature type="signal peptide" evidence="1">
    <location>
        <begin position="1"/>
        <end position="21"/>
    </location>
</feature>
<evidence type="ECO:0008006" key="6">
    <source>
        <dbReference type="Google" id="ProtNLM"/>
    </source>
</evidence>
<dbReference type="Gene3D" id="2.60.120.260">
    <property type="entry name" value="Galactose-binding domain-like"/>
    <property type="match status" value="1"/>
</dbReference>
<dbReference type="Pfam" id="PF00754">
    <property type="entry name" value="F5_F8_type_C"/>
    <property type="match status" value="1"/>
</dbReference>
<sequence length="311" mass="33560">MNQLTVSISLVMTVLCHNALAICDNDLVTSFLASVKASSTFDLTDKSTNYGPDRAFINATEVKDASGITQMGAWVAEKNAINQWIQIELQDPALVRGIVTQGRDAQDQQWVTKYRILYSEDCHTWHTLGAFNITDKFFTGNTDASSPVTNMFDCPIMAKCIRVNPLGWNKDIAMRVGLLGCPLNLQAVTTAAPTTVAPTTAAPTTAAPTTAAPVTTATMTTPMPPVTSTVQMATTPMPTQAAITLPPVGPKKGQCITSCLGRANGDYQSCTGCDVYITCVWSSMYANRPCPKMQQWDDNLKRCDIKSTTCP</sequence>